<evidence type="ECO:0000313" key="1">
    <source>
        <dbReference type="EMBL" id="KOB65123.1"/>
    </source>
</evidence>
<evidence type="ECO:0000313" key="2">
    <source>
        <dbReference type="Proteomes" id="UP000037510"/>
    </source>
</evidence>
<protein>
    <submittedName>
        <fullName evidence="1">Putative phosphatidate phosphatase</fullName>
    </submittedName>
</protein>
<gene>
    <name evidence="1" type="ORF">OBRU01_20786</name>
</gene>
<keyword evidence="2" id="KW-1185">Reference proteome</keyword>
<comment type="caution">
    <text evidence="1">The sequence shown here is derived from an EMBL/GenBank/DDBJ whole genome shotgun (WGS) entry which is preliminary data.</text>
</comment>
<proteinExistence type="predicted"/>
<dbReference type="STRING" id="104452.A0A0L7KP89"/>
<dbReference type="OrthoDB" id="8907274at2759"/>
<sequence length="135" mass="15040">MCLTEWLRLRDYKGGRSRLVLGKEIPAWVWEAYTMVGVFLFGCACQQLTTDVAKYTIGRLRPHFFDVSTLQNSYRLLRKEILGSLAGVSAKFLGCGQLTVSPATLENSYRFLSKEILGSLAGISAKFLVSLACFC</sequence>
<name>A0A0L7KP89_OPEBR</name>
<organism evidence="1 2">
    <name type="scientific">Operophtera brumata</name>
    <name type="common">Winter moth</name>
    <name type="synonym">Phalaena brumata</name>
    <dbReference type="NCBI Taxonomy" id="104452"/>
    <lineage>
        <taxon>Eukaryota</taxon>
        <taxon>Metazoa</taxon>
        <taxon>Ecdysozoa</taxon>
        <taxon>Arthropoda</taxon>
        <taxon>Hexapoda</taxon>
        <taxon>Insecta</taxon>
        <taxon>Pterygota</taxon>
        <taxon>Neoptera</taxon>
        <taxon>Endopterygota</taxon>
        <taxon>Lepidoptera</taxon>
        <taxon>Glossata</taxon>
        <taxon>Ditrysia</taxon>
        <taxon>Geometroidea</taxon>
        <taxon>Geometridae</taxon>
        <taxon>Larentiinae</taxon>
        <taxon>Operophtera</taxon>
    </lineage>
</organism>
<accession>A0A0L7KP89</accession>
<dbReference type="AlphaFoldDB" id="A0A0L7KP89"/>
<dbReference type="EMBL" id="JTDY01007546">
    <property type="protein sequence ID" value="KOB65123.1"/>
    <property type="molecule type" value="Genomic_DNA"/>
</dbReference>
<dbReference type="Proteomes" id="UP000037510">
    <property type="component" value="Unassembled WGS sequence"/>
</dbReference>
<reference evidence="1 2" key="1">
    <citation type="journal article" date="2015" name="Genome Biol. Evol.">
        <title>The genome of winter moth (Operophtera brumata) provides a genomic perspective on sexual dimorphism and phenology.</title>
        <authorList>
            <person name="Derks M.F."/>
            <person name="Smit S."/>
            <person name="Salis L."/>
            <person name="Schijlen E."/>
            <person name="Bossers A."/>
            <person name="Mateman C."/>
            <person name="Pijl A.S."/>
            <person name="de Ridder D."/>
            <person name="Groenen M.A."/>
            <person name="Visser M.E."/>
            <person name="Megens H.J."/>
        </authorList>
    </citation>
    <scope>NUCLEOTIDE SEQUENCE [LARGE SCALE GENOMIC DNA]</scope>
    <source>
        <strain evidence="1">WM2013NL</strain>
        <tissue evidence="1">Head and thorax</tissue>
    </source>
</reference>